<dbReference type="NCBIfam" id="TIGR04283">
    <property type="entry name" value="glyco_like_mftF"/>
    <property type="match status" value="1"/>
</dbReference>
<dbReference type="InterPro" id="IPR026461">
    <property type="entry name" value="Trfase_2_rSAM/seldom_assoc"/>
</dbReference>
<organism evidence="7">
    <name type="scientific">mine drainage metagenome</name>
    <dbReference type="NCBI Taxonomy" id="410659"/>
    <lineage>
        <taxon>unclassified sequences</taxon>
        <taxon>metagenomes</taxon>
        <taxon>ecological metagenomes</taxon>
    </lineage>
</organism>
<dbReference type="PANTHER" id="PTHR43646:SF2">
    <property type="entry name" value="GLYCOSYLTRANSFERASE 2-LIKE DOMAIN-CONTAINING PROTEIN"/>
    <property type="match status" value="1"/>
</dbReference>
<dbReference type="Gene3D" id="3.90.550.10">
    <property type="entry name" value="Spore Coat Polysaccharide Biosynthesis Protein SpsA, Chain A"/>
    <property type="match status" value="1"/>
</dbReference>
<dbReference type="InterPro" id="IPR029044">
    <property type="entry name" value="Nucleotide-diphossugar_trans"/>
</dbReference>
<accession>A0A1J5SD38</accession>
<comment type="subcellular location">
    <subcellularLocation>
        <location evidence="1">Cell membrane</location>
    </subcellularLocation>
</comment>
<dbReference type="GO" id="GO:0005886">
    <property type="term" value="C:plasma membrane"/>
    <property type="evidence" value="ECO:0007669"/>
    <property type="project" value="UniProtKB-SubCell"/>
</dbReference>
<keyword evidence="4 7" id="KW-0808">Transferase</keyword>
<dbReference type="InterPro" id="IPR001173">
    <property type="entry name" value="Glyco_trans_2-like"/>
</dbReference>
<evidence type="ECO:0000256" key="4">
    <source>
        <dbReference type="ARBA" id="ARBA00022679"/>
    </source>
</evidence>
<comment type="caution">
    <text evidence="7">The sequence shown here is derived from an EMBL/GenBank/DDBJ whole genome shotgun (WGS) entry which is preliminary data.</text>
</comment>
<keyword evidence="5" id="KW-0472">Membrane</keyword>
<gene>
    <name evidence="7" type="ORF">GALL_198890</name>
</gene>
<dbReference type="SUPFAM" id="SSF53448">
    <property type="entry name" value="Nucleotide-diphospho-sugar transferases"/>
    <property type="match status" value="1"/>
</dbReference>
<evidence type="ECO:0000256" key="2">
    <source>
        <dbReference type="ARBA" id="ARBA00022475"/>
    </source>
</evidence>
<evidence type="ECO:0000256" key="1">
    <source>
        <dbReference type="ARBA" id="ARBA00004236"/>
    </source>
</evidence>
<feature type="domain" description="Glycosyltransferase 2-like" evidence="6">
    <location>
        <begin position="11"/>
        <end position="130"/>
    </location>
</feature>
<evidence type="ECO:0000256" key="3">
    <source>
        <dbReference type="ARBA" id="ARBA00022676"/>
    </source>
</evidence>
<sequence>MRGSGADVKLSIVIPMLNEAAQLPDLFAHVLPFQRAGCEIIFADGGSTDSSAMLVKVAGFILVKSDRGRAKQMNAGAAQANGNALLFLHADTRLPDGALQHVTQALSGHKDWGRFDVCITGKPFMLRVIGRLMNWRSRLSGIATGDQAIFVRRIVFEQLRGYSDQPLMEDVELCKRLLDFSRPACIAHCANTSGRRWETHGVWRTIFLMWRLRWEYWRGADAAELARLYR</sequence>
<dbReference type="PANTHER" id="PTHR43646">
    <property type="entry name" value="GLYCOSYLTRANSFERASE"/>
    <property type="match status" value="1"/>
</dbReference>
<proteinExistence type="predicted"/>
<evidence type="ECO:0000259" key="6">
    <source>
        <dbReference type="Pfam" id="PF00535"/>
    </source>
</evidence>
<dbReference type="AlphaFoldDB" id="A0A1J5SD38"/>
<evidence type="ECO:0000313" key="7">
    <source>
        <dbReference type="EMBL" id="OIQ98125.1"/>
    </source>
</evidence>
<dbReference type="GO" id="GO:0016757">
    <property type="term" value="F:glycosyltransferase activity"/>
    <property type="evidence" value="ECO:0007669"/>
    <property type="project" value="UniProtKB-KW"/>
</dbReference>
<dbReference type="CDD" id="cd02522">
    <property type="entry name" value="GT_2_like_a"/>
    <property type="match status" value="1"/>
</dbReference>
<evidence type="ECO:0000256" key="5">
    <source>
        <dbReference type="ARBA" id="ARBA00023136"/>
    </source>
</evidence>
<keyword evidence="3" id="KW-0328">Glycosyltransferase</keyword>
<dbReference type="EMBL" id="MLJW01000123">
    <property type="protein sequence ID" value="OIQ98125.1"/>
    <property type="molecule type" value="Genomic_DNA"/>
</dbReference>
<keyword evidence="2" id="KW-1003">Cell membrane</keyword>
<protein>
    <submittedName>
        <fullName evidence="7">N-glycosyltransferase</fullName>
    </submittedName>
</protein>
<reference evidence="7" key="1">
    <citation type="submission" date="2016-10" db="EMBL/GenBank/DDBJ databases">
        <title>Sequence of Gallionella enrichment culture.</title>
        <authorList>
            <person name="Poehlein A."/>
            <person name="Muehling M."/>
            <person name="Daniel R."/>
        </authorList>
    </citation>
    <scope>NUCLEOTIDE SEQUENCE</scope>
</reference>
<name>A0A1J5SD38_9ZZZZ</name>
<dbReference type="Pfam" id="PF00535">
    <property type="entry name" value="Glycos_transf_2"/>
    <property type="match status" value="1"/>
</dbReference>